<keyword evidence="3" id="KW-1185">Reference proteome</keyword>
<feature type="domain" description="Ig-like" evidence="1">
    <location>
        <begin position="14"/>
        <end position="108"/>
    </location>
</feature>
<dbReference type="SUPFAM" id="SSF48726">
    <property type="entry name" value="Immunoglobulin"/>
    <property type="match status" value="1"/>
</dbReference>
<dbReference type="Gene3D" id="2.60.40.10">
    <property type="entry name" value="Immunoglobulins"/>
    <property type="match status" value="1"/>
</dbReference>
<organism evidence="2 3">
    <name type="scientific">Cryptolaemus montrouzieri</name>
    <dbReference type="NCBI Taxonomy" id="559131"/>
    <lineage>
        <taxon>Eukaryota</taxon>
        <taxon>Metazoa</taxon>
        <taxon>Ecdysozoa</taxon>
        <taxon>Arthropoda</taxon>
        <taxon>Hexapoda</taxon>
        <taxon>Insecta</taxon>
        <taxon>Pterygota</taxon>
        <taxon>Neoptera</taxon>
        <taxon>Endopterygota</taxon>
        <taxon>Coleoptera</taxon>
        <taxon>Polyphaga</taxon>
        <taxon>Cucujiformia</taxon>
        <taxon>Coccinelloidea</taxon>
        <taxon>Coccinellidae</taxon>
        <taxon>Scymninae</taxon>
        <taxon>Scymnini</taxon>
        <taxon>Cryptolaemus</taxon>
    </lineage>
</organism>
<dbReference type="InterPro" id="IPR036179">
    <property type="entry name" value="Ig-like_dom_sf"/>
</dbReference>
<proteinExistence type="predicted"/>
<evidence type="ECO:0000259" key="1">
    <source>
        <dbReference type="PROSITE" id="PS50835"/>
    </source>
</evidence>
<dbReference type="Proteomes" id="UP001516400">
    <property type="component" value="Unassembled WGS sequence"/>
</dbReference>
<dbReference type="InterPro" id="IPR007110">
    <property type="entry name" value="Ig-like_dom"/>
</dbReference>
<comment type="caution">
    <text evidence="2">The sequence shown here is derived from an EMBL/GenBank/DDBJ whole genome shotgun (WGS) entry which is preliminary data.</text>
</comment>
<evidence type="ECO:0000313" key="3">
    <source>
        <dbReference type="Proteomes" id="UP001516400"/>
    </source>
</evidence>
<dbReference type="InterPro" id="IPR013783">
    <property type="entry name" value="Ig-like_fold"/>
</dbReference>
<evidence type="ECO:0000313" key="2">
    <source>
        <dbReference type="EMBL" id="KAL3286211.1"/>
    </source>
</evidence>
<feature type="non-terminal residue" evidence="2">
    <location>
        <position position="1"/>
    </location>
</feature>
<dbReference type="PANTHER" id="PTHR23278:SF25">
    <property type="entry name" value="GH14967P"/>
    <property type="match status" value="1"/>
</dbReference>
<sequence length="108" mass="12388">SHCFTNLNSVPDTPEAQIILGASLNPDAIREGSDVYFDCIVNAHPPVYKVEWRHNEPLFLSRVSNKHAREYAGSSNWIKFIDYSVKSYVLLRSMDDWMTLESVVSYAY</sequence>
<name>A0ABD2P643_9CUCU</name>
<accession>A0ABD2P643</accession>
<dbReference type="PANTHER" id="PTHR23278">
    <property type="entry name" value="SIDESTEP PROTEIN"/>
    <property type="match status" value="1"/>
</dbReference>
<dbReference type="PROSITE" id="PS50835">
    <property type="entry name" value="IG_LIKE"/>
    <property type="match status" value="1"/>
</dbReference>
<gene>
    <name evidence="2" type="ORF">HHI36_000722</name>
</gene>
<dbReference type="EMBL" id="JABFTP020000185">
    <property type="protein sequence ID" value="KAL3286211.1"/>
    <property type="molecule type" value="Genomic_DNA"/>
</dbReference>
<dbReference type="AlphaFoldDB" id="A0ABD2P643"/>
<reference evidence="2 3" key="1">
    <citation type="journal article" date="2021" name="BMC Biol.">
        <title>Horizontally acquired antibacterial genes associated with adaptive radiation of ladybird beetles.</title>
        <authorList>
            <person name="Li H.S."/>
            <person name="Tang X.F."/>
            <person name="Huang Y.H."/>
            <person name="Xu Z.Y."/>
            <person name="Chen M.L."/>
            <person name="Du X.Y."/>
            <person name="Qiu B.Y."/>
            <person name="Chen P.T."/>
            <person name="Zhang W."/>
            <person name="Slipinski A."/>
            <person name="Escalona H.E."/>
            <person name="Waterhouse R.M."/>
            <person name="Zwick A."/>
            <person name="Pang H."/>
        </authorList>
    </citation>
    <scope>NUCLEOTIDE SEQUENCE [LARGE SCALE GENOMIC DNA]</scope>
    <source>
        <strain evidence="2">SYSU2018</strain>
    </source>
</reference>
<protein>
    <recommendedName>
        <fullName evidence="1">Ig-like domain-containing protein</fullName>
    </recommendedName>
</protein>